<dbReference type="CDD" id="cd10918">
    <property type="entry name" value="CE4_NodB_like_5s_6s"/>
    <property type="match status" value="1"/>
</dbReference>
<dbReference type="PANTHER" id="PTHR34216:SF3">
    <property type="entry name" value="POLY-BETA-1,6-N-ACETYL-D-GLUCOSAMINE N-DEACETYLASE"/>
    <property type="match status" value="1"/>
</dbReference>
<name>A0A9X4AZ41_9BACT</name>
<dbReference type="EMBL" id="JAGTJJ010000058">
    <property type="protein sequence ID" value="MDC3987772.1"/>
    <property type="molecule type" value="Genomic_DNA"/>
</dbReference>
<comment type="caution">
    <text evidence="4">The sequence shown here is derived from an EMBL/GenBank/DDBJ whole genome shotgun (WGS) entry which is preliminary data.</text>
</comment>
<evidence type="ECO:0000256" key="1">
    <source>
        <dbReference type="ARBA" id="ARBA00004613"/>
    </source>
</evidence>
<feature type="domain" description="NodB homology" evidence="3">
    <location>
        <begin position="194"/>
        <end position="270"/>
    </location>
</feature>
<gene>
    <name evidence="4" type="ORF">KEG57_45325</name>
</gene>
<accession>A0A9X4AZ41</accession>
<evidence type="ECO:0000313" key="4">
    <source>
        <dbReference type="EMBL" id="MDC3987772.1"/>
    </source>
</evidence>
<dbReference type="PANTHER" id="PTHR34216">
    <property type="match status" value="1"/>
</dbReference>
<protein>
    <submittedName>
        <fullName evidence="4">Polysaccharide deacetylase family protein</fullName>
    </submittedName>
</protein>
<feature type="domain" description="NodB homology" evidence="3">
    <location>
        <begin position="56"/>
        <end position="95"/>
    </location>
</feature>
<reference evidence="4 5" key="1">
    <citation type="submission" date="2021-04" db="EMBL/GenBank/DDBJ databases">
        <title>Genome analysis of Polyangium sp.</title>
        <authorList>
            <person name="Li Y."/>
            <person name="Wang J."/>
        </authorList>
    </citation>
    <scope>NUCLEOTIDE SEQUENCE [LARGE SCALE GENOMIC DNA]</scope>
    <source>
        <strain evidence="4 5">SDU14</strain>
    </source>
</reference>
<comment type="subcellular location">
    <subcellularLocation>
        <location evidence="1">Secreted</location>
    </subcellularLocation>
</comment>
<evidence type="ECO:0000256" key="2">
    <source>
        <dbReference type="ARBA" id="ARBA00022729"/>
    </source>
</evidence>
<evidence type="ECO:0000259" key="3">
    <source>
        <dbReference type="Pfam" id="PF01522"/>
    </source>
</evidence>
<organism evidence="4 5">
    <name type="scientific">Polyangium jinanense</name>
    <dbReference type="NCBI Taxonomy" id="2829994"/>
    <lineage>
        <taxon>Bacteria</taxon>
        <taxon>Pseudomonadati</taxon>
        <taxon>Myxococcota</taxon>
        <taxon>Polyangia</taxon>
        <taxon>Polyangiales</taxon>
        <taxon>Polyangiaceae</taxon>
        <taxon>Polyangium</taxon>
    </lineage>
</organism>
<proteinExistence type="predicted"/>
<dbReference type="Proteomes" id="UP001151081">
    <property type="component" value="Unassembled WGS sequence"/>
</dbReference>
<dbReference type="GO" id="GO:0005975">
    <property type="term" value="P:carbohydrate metabolic process"/>
    <property type="evidence" value="ECO:0007669"/>
    <property type="project" value="InterPro"/>
</dbReference>
<dbReference type="SUPFAM" id="SSF88713">
    <property type="entry name" value="Glycoside hydrolase/deacetylase"/>
    <property type="match status" value="1"/>
</dbReference>
<dbReference type="InterPro" id="IPR051398">
    <property type="entry name" value="Polysacch_Deacetylase"/>
</dbReference>
<dbReference type="GO" id="GO:0016810">
    <property type="term" value="F:hydrolase activity, acting on carbon-nitrogen (but not peptide) bonds"/>
    <property type="evidence" value="ECO:0007669"/>
    <property type="project" value="InterPro"/>
</dbReference>
<dbReference type="Pfam" id="PF01522">
    <property type="entry name" value="Polysacc_deac_1"/>
    <property type="match status" value="2"/>
</dbReference>
<dbReference type="InterPro" id="IPR011330">
    <property type="entry name" value="Glyco_hydro/deAcase_b/a-brl"/>
</dbReference>
<evidence type="ECO:0000313" key="5">
    <source>
        <dbReference type="Proteomes" id="UP001151081"/>
    </source>
</evidence>
<dbReference type="InterPro" id="IPR002509">
    <property type="entry name" value="NODB_dom"/>
</dbReference>
<dbReference type="GO" id="GO:0005576">
    <property type="term" value="C:extracellular region"/>
    <property type="evidence" value="ECO:0007669"/>
    <property type="project" value="UniProtKB-SubCell"/>
</dbReference>
<keyword evidence="2" id="KW-0732">Signal</keyword>
<dbReference type="AlphaFoldDB" id="A0A9X4AZ41"/>
<keyword evidence="5" id="KW-1185">Reference proteome</keyword>
<dbReference type="RefSeq" id="WP_272422979.1">
    <property type="nucleotide sequence ID" value="NZ_JAGTJJ010000058.1"/>
</dbReference>
<sequence length="317" mass="35761">MRAVYYHNVVDEALDPFDRSLSRAHQNRFRREIEELRRQFEIVPLDEALRRLEAGERSDRTLTITFDDGYAGVYEHARPVLAELGLTAAVFVCTQDGALVPPDRLLHFERLEIAFRLSERAEIDLSYLGLGRRALGALAARLPTLKQAKAILKTLPEDERHRHTQRLFAELGVDEAAIDEQGARSPKFRKLSLAQAQDLVRAGWALGGHGRTHRTMSRLPDDELRREIFDNAAELTASLGLEGAPFAYPYGGSEHVDERAARFAREAGFSCAFTTEPGTNERATPRYRLRRFVSLELLRDMAVTPAQSPEDQAGNLR</sequence>
<dbReference type="Gene3D" id="3.20.20.370">
    <property type="entry name" value="Glycoside hydrolase/deacetylase"/>
    <property type="match status" value="1"/>
</dbReference>